<comment type="caution">
    <text evidence="6">The sequence shown here is derived from an EMBL/GenBank/DDBJ whole genome shotgun (WGS) entry which is preliminary data.</text>
</comment>
<protein>
    <submittedName>
        <fullName evidence="6">Uncharacterized GMC-type oxidoreductase in thcA 5'region</fullName>
    </submittedName>
</protein>
<evidence type="ECO:0000256" key="3">
    <source>
        <dbReference type="ARBA" id="ARBA00022630"/>
    </source>
</evidence>
<evidence type="ECO:0000259" key="5">
    <source>
        <dbReference type="PROSITE" id="PS00624"/>
    </source>
</evidence>
<dbReference type="PROSITE" id="PS00624">
    <property type="entry name" value="GMC_OXRED_2"/>
    <property type="match status" value="1"/>
</dbReference>
<evidence type="ECO:0000256" key="1">
    <source>
        <dbReference type="ARBA" id="ARBA00001974"/>
    </source>
</evidence>
<dbReference type="GO" id="GO:0050660">
    <property type="term" value="F:flavin adenine dinucleotide binding"/>
    <property type="evidence" value="ECO:0007669"/>
    <property type="project" value="InterPro"/>
</dbReference>
<dbReference type="GO" id="GO:0019285">
    <property type="term" value="P:glycine betaine biosynthetic process from choline"/>
    <property type="evidence" value="ECO:0007669"/>
    <property type="project" value="TreeGrafter"/>
</dbReference>
<dbReference type="Proteomes" id="UP001174909">
    <property type="component" value="Unassembled WGS sequence"/>
</dbReference>
<dbReference type="GO" id="GO:0008812">
    <property type="term" value="F:choline dehydrogenase activity"/>
    <property type="evidence" value="ECO:0007669"/>
    <property type="project" value="TreeGrafter"/>
</dbReference>
<dbReference type="Gene3D" id="3.50.50.60">
    <property type="entry name" value="FAD/NAD(P)-binding domain"/>
    <property type="match status" value="2"/>
</dbReference>
<keyword evidence="3" id="KW-0285">Flavoprotein</keyword>
<keyword evidence="7" id="KW-1185">Reference proteome</keyword>
<dbReference type="InterPro" id="IPR000172">
    <property type="entry name" value="GMC_OxRdtase_N"/>
</dbReference>
<evidence type="ECO:0000313" key="7">
    <source>
        <dbReference type="Proteomes" id="UP001174909"/>
    </source>
</evidence>
<feature type="domain" description="Glucose-methanol-choline oxidoreductase N-terminal" evidence="5">
    <location>
        <begin position="124"/>
        <end position="138"/>
    </location>
</feature>
<keyword evidence="4" id="KW-0274">FAD</keyword>
<evidence type="ECO:0000256" key="2">
    <source>
        <dbReference type="ARBA" id="ARBA00010790"/>
    </source>
</evidence>
<name>A0AA35RUJ7_GEOBA</name>
<dbReference type="InterPro" id="IPR007867">
    <property type="entry name" value="GMC_OxRtase_C"/>
</dbReference>
<dbReference type="Gene3D" id="3.30.410.40">
    <property type="match status" value="2"/>
</dbReference>
<comment type="similarity">
    <text evidence="2">Belongs to the GMC oxidoreductase family.</text>
</comment>
<evidence type="ECO:0000256" key="4">
    <source>
        <dbReference type="ARBA" id="ARBA00022827"/>
    </source>
</evidence>
<dbReference type="Pfam" id="PF00732">
    <property type="entry name" value="GMC_oxred_N"/>
    <property type="match status" value="1"/>
</dbReference>
<organism evidence="6 7">
    <name type="scientific">Geodia barretti</name>
    <name type="common">Barrett's horny sponge</name>
    <dbReference type="NCBI Taxonomy" id="519541"/>
    <lineage>
        <taxon>Eukaryota</taxon>
        <taxon>Metazoa</taxon>
        <taxon>Porifera</taxon>
        <taxon>Demospongiae</taxon>
        <taxon>Heteroscleromorpha</taxon>
        <taxon>Tetractinellida</taxon>
        <taxon>Astrophorina</taxon>
        <taxon>Geodiidae</taxon>
        <taxon>Geodia</taxon>
    </lineage>
</organism>
<comment type="cofactor">
    <cofactor evidence="1">
        <name>FAD</name>
        <dbReference type="ChEBI" id="CHEBI:57692"/>
    </cofactor>
</comment>
<sequence length="377" mass="41484">MGNDEWSFIKVLPYFRQIENDLDIRDDFHGSTGPIEIRRHNREDEQPVQGAFYDACVAAGFPEDPDVNHPEATGVGLMPKNTSDGVRMSMTLTHLNPNRATGVEVESGGDRFVVEGEEIALCGGAVASPHLLMLSGIGPADHLRELGIPVVHDLPGVGRNLRDHPGVRVSLRVKDDVVLDPNGPWTNLTLRYTASGSPTRNDIMISQAYPSGPPYGDVSADDDLRITCFLELPKGSGELRLASADPHVYPTLEYGYMEDAWDRQRMREGVRLCVKLLEHPAYQPYIKERINLSNEDLVSDESLDAWIVGNLTTAIHMSGTCKMGPASDPVAVVDQYCRVHGLEGLRVVDTSVMPDVVRANTNATAIMIGERVSDWFK</sequence>
<dbReference type="Pfam" id="PF05199">
    <property type="entry name" value="GMC_oxred_C"/>
    <property type="match status" value="1"/>
</dbReference>
<dbReference type="SUPFAM" id="SSF51905">
    <property type="entry name" value="FAD/NAD(P)-binding domain"/>
    <property type="match status" value="1"/>
</dbReference>
<dbReference type="GO" id="GO:0016020">
    <property type="term" value="C:membrane"/>
    <property type="evidence" value="ECO:0007669"/>
    <property type="project" value="TreeGrafter"/>
</dbReference>
<dbReference type="InterPro" id="IPR012132">
    <property type="entry name" value="GMC_OxRdtase"/>
</dbReference>
<evidence type="ECO:0000313" key="6">
    <source>
        <dbReference type="EMBL" id="CAI8018000.1"/>
    </source>
</evidence>
<gene>
    <name evidence="6" type="ORF">GBAR_LOCUS10874</name>
</gene>
<accession>A0AA35RUJ7</accession>
<proteinExistence type="inferred from homology"/>
<dbReference type="PANTHER" id="PTHR11552:SF147">
    <property type="entry name" value="CHOLINE DEHYDROGENASE, MITOCHONDRIAL"/>
    <property type="match status" value="1"/>
</dbReference>
<reference evidence="6" key="1">
    <citation type="submission" date="2023-03" db="EMBL/GenBank/DDBJ databases">
        <authorList>
            <person name="Steffen K."/>
            <person name="Cardenas P."/>
        </authorList>
    </citation>
    <scope>NUCLEOTIDE SEQUENCE</scope>
</reference>
<dbReference type="SUPFAM" id="SSF54373">
    <property type="entry name" value="FAD-linked reductases, C-terminal domain"/>
    <property type="match status" value="1"/>
</dbReference>
<dbReference type="PANTHER" id="PTHR11552">
    <property type="entry name" value="GLUCOSE-METHANOL-CHOLINE GMC OXIDOREDUCTASE"/>
    <property type="match status" value="1"/>
</dbReference>
<dbReference type="AlphaFoldDB" id="A0AA35RUJ7"/>
<dbReference type="InterPro" id="IPR036188">
    <property type="entry name" value="FAD/NAD-bd_sf"/>
</dbReference>
<dbReference type="EMBL" id="CASHTH010001679">
    <property type="protein sequence ID" value="CAI8018000.1"/>
    <property type="molecule type" value="Genomic_DNA"/>
</dbReference>